<dbReference type="EMBL" id="QPJJ01000014">
    <property type="protein sequence ID" value="RCW64225.1"/>
    <property type="molecule type" value="Genomic_DNA"/>
</dbReference>
<evidence type="ECO:0000256" key="1">
    <source>
        <dbReference type="SAM" id="Phobius"/>
    </source>
</evidence>
<name>A0A368X8Q0_9BACI</name>
<keyword evidence="3" id="KW-1185">Reference proteome</keyword>
<feature type="transmembrane region" description="Helical" evidence="1">
    <location>
        <begin position="6"/>
        <end position="25"/>
    </location>
</feature>
<dbReference type="OrthoDB" id="2626526at2"/>
<gene>
    <name evidence="2" type="ORF">DFR57_11411</name>
</gene>
<evidence type="ECO:0000313" key="3">
    <source>
        <dbReference type="Proteomes" id="UP000252585"/>
    </source>
</evidence>
<evidence type="ECO:0000313" key="2">
    <source>
        <dbReference type="EMBL" id="RCW64225.1"/>
    </source>
</evidence>
<sequence>MKKKLIILTSLIIFGIVIFLVYNQLRVTTYDKVMLEMIDESEEVEEITIENKIDNTKVTIKDKELIERITHKPKEMELKEQNVTPSIDYFIIIHTNKKNYDIGLGETGIHFGYAGSYSIVGDNILYQNLHHTKFE</sequence>
<reference evidence="2 3" key="1">
    <citation type="submission" date="2018-07" db="EMBL/GenBank/DDBJ databases">
        <title>Genomic Encyclopedia of Type Strains, Phase IV (KMG-IV): sequencing the most valuable type-strain genomes for metagenomic binning, comparative biology and taxonomic classification.</title>
        <authorList>
            <person name="Goeker M."/>
        </authorList>
    </citation>
    <scope>NUCLEOTIDE SEQUENCE [LARGE SCALE GENOMIC DNA]</scope>
    <source>
        <strain evidence="2 3">DSM 27696</strain>
    </source>
</reference>
<dbReference type="Proteomes" id="UP000252585">
    <property type="component" value="Unassembled WGS sequence"/>
</dbReference>
<dbReference type="RefSeq" id="WP_114353961.1">
    <property type="nucleotide sequence ID" value="NZ_QPJJ01000014.1"/>
</dbReference>
<organism evidence="2 3">
    <name type="scientific">Saliterribacillus persicus</name>
    <dbReference type="NCBI Taxonomy" id="930114"/>
    <lineage>
        <taxon>Bacteria</taxon>
        <taxon>Bacillati</taxon>
        <taxon>Bacillota</taxon>
        <taxon>Bacilli</taxon>
        <taxon>Bacillales</taxon>
        <taxon>Bacillaceae</taxon>
        <taxon>Saliterribacillus</taxon>
    </lineage>
</organism>
<keyword evidence="1" id="KW-0812">Transmembrane</keyword>
<accession>A0A368X8Q0</accession>
<comment type="caution">
    <text evidence="2">The sequence shown here is derived from an EMBL/GenBank/DDBJ whole genome shotgun (WGS) entry which is preliminary data.</text>
</comment>
<proteinExistence type="predicted"/>
<dbReference type="AlphaFoldDB" id="A0A368X8Q0"/>
<keyword evidence="1" id="KW-0472">Membrane</keyword>
<keyword evidence="1" id="KW-1133">Transmembrane helix</keyword>
<protein>
    <submittedName>
        <fullName evidence="2">Uncharacterized protein</fullName>
    </submittedName>
</protein>